<dbReference type="InterPro" id="IPR057244">
    <property type="entry name" value="GAIN_B"/>
</dbReference>
<dbReference type="Pfam" id="PF01825">
    <property type="entry name" value="GPS"/>
    <property type="match status" value="1"/>
</dbReference>
<evidence type="ECO:0000256" key="8">
    <source>
        <dbReference type="SAM" id="Phobius"/>
    </source>
</evidence>
<dbReference type="Proteomes" id="UP000261520">
    <property type="component" value="Unplaced"/>
</dbReference>
<feature type="domain" description="GAIN-B" evidence="9">
    <location>
        <begin position="1"/>
        <end position="98"/>
    </location>
</feature>
<reference evidence="11" key="2">
    <citation type="submission" date="2025-09" db="UniProtKB">
        <authorList>
            <consortium name="Ensembl"/>
        </authorList>
    </citation>
    <scope>IDENTIFICATION</scope>
</reference>
<feature type="domain" description="G-protein coupled receptors family 2 profile 2" evidence="10">
    <location>
        <begin position="102"/>
        <end position="351"/>
    </location>
</feature>
<dbReference type="InterPro" id="IPR000832">
    <property type="entry name" value="GPCR_2_secretin-like"/>
</dbReference>
<dbReference type="PROSITE" id="PS50221">
    <property type="entry name" value="GAIN_B"/>
    <property type="match status" value="1"/>
</dbReference>
<evidence type="ECO:0000259" key="9">
    <source>
        <dbReference type="PROSITE" id="PS50221"/>
    </source>
</evidence>
<dbReference type="GO" id="GO:0004930">
    <property type="term" value="F:G protein-coupled receptor activity"/>
    <property type="evidence" value="ECO:0007669"/>
    <property type="project" value="InterPro"/>
</dbReference>
<evidence type="ECO:0000259" key="10">
    <source>
        <dbReference type="PROSITE" id="PS50261"/>
    </source>
</evidence>
<feature type="transmembrane region" description="Helical" evidence="8">
    <location>
        <begin position="262"/>
        <end position="288"/>
    </location>
</feature>
<dbReference type="PROSITE" id="PS50261">
    <property type="entry name" value="G_PROTEIN_RECEP_F2_4"/>
    <property type="match status" value="1"/>
</dbReference>
<dbReference type="GO" id="GO:0016020">
    <property type="term" value="C:membrane"/>
    <property type="evidence" value="ECO:0007669"/>
    <property type="project" value="UniProtKB-SubCell"/>
</dbReference>
<evidence type="ECO:0000256" key="6">
    <source>
        <dbReference type="ARBA" id="ARBA00023157"/>
    </source>
</evidence>
<dbReference type="Pfam" id="PF00002">
    <property type="entry name" value="7tm_2"/>
    <property type="match status" value="1"/>
</dbReference>
<dbReference type="InterPro" id="IPR000203">
    <property type="entry name" value="GPS"/>
</dbReference>
<evidence type="ECO:0000256" key="4">
    <source>
        <dbReference type="ARBA" id="ARBA00022989"/>
    </source>
</evidence>
<dbReference type="GO" id="GO:0007189">
    <property type="term" value="P:adenylate cyclase-activating G protein-coupled receptor signaling pathway"/>
    <property type="evidence" value="ECO:0007669"/>
    <property type="project" value="TreeGrafter"/>
</dbReference>
<comment type="similarity">
    <text evidence="2">Belongs to the G-protein coupled receptor 2 family. Adhesion G-protein coupled receptor (ADGR) subfamily.</text>
</comment>
<keyword evidence="7" id="KW-0325">Glycoprotein</keyword>
<evidence type="ECO:0008006" key="13">
    <source>
        <dbReference type="Google" id="ProtNLM"/>
    </source>
</evidence>
<reference evidence="11" key="1">
    <citation type="submission" date="2025-08" db="UniProtKB">
        <authorList>
            <consortium name="Ensembl"/>
        </authorList>
    </citation>
    <scope>IDENTIFICATION</scope>
</reference>
<evidence type="ECO:0000256" key="3">
    <source>
        <dbReference type="ARBA" id="ARBA00022692"/>
    </source>
</evidence>
<keyword evidence="12" id="KW-1185">Reference proteome</keyword>
<dbReference type="GO" id="GO:0007166">
    <property type="term" value="P:cell surface receptor signaling pathway"/>
    <property type="evidence" value="ECO:0007669"/>
    <property type="project" value="InterPro"/>
</dbReference>
<feature type="transmembrane region" description="Helical" evidence="8">
    <location>
        <begin position="308"/>
        <end position="332"/>
    </location>
</feature>
<feature type="transmembrane region" description="Helical" evidence="8">
    <location>
        <begin position="181"/>
        <end position="202"/>
    </location>
</feature>
<evidence type="ECO:0000313" key="12">
    <source>
        <dbReference type="Proteomes" id="UP000261520"/>
    </source>
</evidence>
<evidence type="ECO:0000256" key="1">
    <source>
        <dbReference type="ARBA" id="ARBA00004141"/>
    </source>
</evidence>
<dbReference type="InterPro" id="IPR017981">
    <property type="entry name" value="GPCR_2-like_7TM"/>
</dbReference>
<feature type="transmembrane region" description="Helical" evidence="8">
    <location>
        <begin position="214"/>
        <end position="236"/>
    </location>
</feature>
<dbReference type="InterPro" id="IPR051587">
    <property type="entry name" value="Adhesion_GPCR"/>
</dbReference>
<accession>A0A3B3Z926</accession>
<dbReference type="Ensembl" id="ENSPMGT00000000941.1">
    <property type="protein sequence ID" value="ENSPMGP00000000891.1"/>
    <property type="gene ID" value="ENSPMGG00000000722.1"/>
</dbReference>
<feature type="transmembrane region" description="Helical" evidence="8">
    <location>
        <begin position="105"/>
        <end position="129"/>
    </location>
</feature>
<feature type="transmembrane region" description="Helical" evidence="8">
    <location>
        <begin position="141"/>
        <end position="161"/>
    </location>
</feature>
<dbReference type="InterPro" id="IPR046338">
    <property type="entry name" value="GAIN_dom_sf"/>
</dbReference>
<proteinExistence type="inferred from homology"/>
<evidence type="ECO:0000256" key="5">
    <source>
        <dbReference type="ARBA" id="ARBA00023136"/>
    </source>
</evidence>
<name>A0A3B3Z926_9GOBI</name>
<protein>
    <recommendedName>
        <fullName evidence="13">Adhesion G protein-coupled receptor F3b</fullName>
    </recommendedName>
</protein>
<dbReference type="PANTHER" id="PTHR45813:SF2">
    <property type="entry name" value="ADHESION G-PROTEIN COUPLED RECEPTOR F3"/>
    <property type="match status" value="1"/>
</dbReference>
<evidence type="ECO:0000256" key="7">
    <source>
        <dbReference type="ARBA" id="ARBA00023180"/>
    </source>
</evidence>
<evidence type="ECO:0000256" key="2">
    <source>
        <dbReference type="ARBA" id="ARBA00007343"/>
    </source>
</evidence>
<keyword evidence="3 8" id="KW-0812">Transmembrane</keyword>
<dbReference type="FunFam" id="1.20.1070.10:FF:000058">
    <property type="entry name" value="Adhesion G protein-coupled receptor F5"/>
    <property type="match status" value="1"/>
</dbReference>
<feature type="transmembrane region" description="Helical" evidence="8">
    <location>
        <begin position="338"/>
        <end position="360"/>
    </location>
</feature>
<dbReference type="AlphaFoldDB" id="A0A3B3Z926"/>
<keyword evidence="5 8" id="KW-0472">Membrane</keyword>
<dbReference type="Gene3D" id="2.60.220.50">
    <property type="match status" value="1"/>
</dbReference>
<dbReference type="Gene3D" id="1.20.1070.10">
    <property type="entry name" value="Rhodopsin 7-helix transmembrane proteins"/>
    <property type="match status" value="1"/>
</dbReference>
<organism evidence="11 12">
    <name type="scientific">Periophthalmus magnuspinnatus</name>
    <dbReference type="NCBI Taxonomy" id="409849"/>
    <lineage>
        <taxon>Eukaryota</taxon>
        <taxon>Metazoa</taxon>
        <taxon>Chordata</taxon>
        <taxon>Craniata</taxon>
        <taxon>Vertebrata</taxon>
        <taxon>Euteleostomi</taxon>
        <taxon>Actinopterygii</taxon>
        <taxon>Neopterygii</taxon>
        <taxon>Teleostei</taxon>
        <taxon>Neoteleostei</taxon>
        <taxon>Acanthomorphata</taxon>
        <taxon>Gobiaria</taxon>
        <taxon>Gobiiformes</taxon>
        <taxon>Gobioidei</taxon>
        <taxon>Gobiidae</taxon>
        <taxon>Oxudercinae</taxon>
        <taxon>Periophthalmus</taxon>
    </lineage>
</organism>
<sequence length="413" mass="46993">MGFNHTLYNYLGNNSENSTPNSIVISTTRQSKQQAEVKIKINFELKQSRPRNTKLICVFWDTNNSKWSENGCKWIGNSICECNHLSAFTILMSKSKLEVPHLSTLTYVGLSVSIVSLIICLVVELIIWNDVVKTDTLHLRHCAHVNISVCLLVGDICFLASSTPGDLSDIWCKTFVAVEHFCYLAMFFWMFCLSSILLHKTVYVSLHGIGKTAYLRFSLIVGYVCPLLIVVITFLANNGEEGQYYSKETRWLVYKGVFKGSIFTFILPVGIIVFVNMFFMCLVIMKLLQPIKAQQMLEDKEKNSGKTVIRSVILLTPVFGLTWGLGFLMILIDLTNGIPAYVVNYLFTIMNAFQVCGNIWKSGFKSSRDVHRFFFFSREVNRHVKSWVEHSIKKRMSLSLLSPFSCLQGRPSL</sequence>
<keyword evidence="4 8" id="KW-1133">Transmembrane helix</keyword>
<keyword evidence="6" id="KW-1015">Disulfide bond</keyword>
<comment type="subcellular location">
    <subcellularLocation>
        <location evidence="1">Membrane</location>
        <topology evidence="1">Multi-pass membrane protein</topology>
    </subcellularLocation>
</comment>
<dbReference type="PRINTS" id="PR00249">
    <property type="entry name" value="GPCRSECRETIN"/>
</dbReference>
<dbReference type="PANTHER" id="PTHR45813">
    <property type="entry name" value="IG-LIKE DOMAIN-CONTAINING PROTEIN"/>
    <property type="match status" value="1"/>
</dbReference>
<dbReference type="SMART" id="SM00303">
    <property type="entry name" value="GPS"/>
    <property type="match status" value="1"/>
</dbReference>
<evidence type="ECO:0000313" key="11">
    <source>
        <dbReference type="Ensembl" id="ENSPMGP00000000891.1"/>
    </source>
</evidence>